<accession>A0A7W7PJU7</accession>
<name>A0A7W7PJU7_9ACTN</name>
<dbReference type="InterPro" id="IPR027417">
    <property type="entry name" value="P-loop_NTPase"/>
</dbReference>
<protein>
    <submittedName>
        <fullName evidence="1">Putative kinase</fullName>
    </submittedName>
</protein>
<evidence type="ECO:0000313" key="2">
    <source>
        <dbReference type="Proteomes" id="UP000556084"/>
    </source>
</evidence>
<dbReference type="CDD" id="cd01983">
    <property type="entry name" value="SIMIBI"/>
    <property type="match status" value="1"/>
</dbReference>
<dbReference type="Gene3D" id="3.40.50.300">
    <property type="entry name" value="P-loop containing nucleotide triphosphate hydrolases"/>
    <property type="match status" value="1"/>
</dbReference>
<sequence length="215" mass="23408">MRTDVYAGVKGEGAAPPAAPVGVLDLRGGRIPATLVYPPGDLLVVSGLPGSGKSTLIRRTVAALDARGRVVHCVDSQDARERIERRTPPWLPYAVYRPLVRLAHYAALRRALRSDAGVVVHDCGQRAWVRRWLARDARRRGAEAHMLLLAVGPDLARAGQRSRGREVSPRAFRRHRRAMARLVDGVTNGQLPDGTASVAVLDRRGADALRLIDFG</sequence>
<gene>
    <name evidence="1" type="ORF">FHS39_000170</name>
</gene>
<dbReference type="AlphaFoldDB" id="A0A7W7PJU7"/>
<dbReference type="Proteomes" id="UP000556084">
    <property type="component" value="Unassembled WGS sequence"/>
</dbReference>
<dbReference type="GO" id="GO:0016301">
    <property type="term" value="F:kinase activity"/>
    <property type="evidence" value="ECO:0007669"/>
    <property type="project" value="UniProtKB-KW"/>
</dbReference>
<dbReference type="EMBL" id="JACHJH010000001">
    <property type="protein sequence ID" value="MBB4891170.1"/>
    <property type="molecule type" value="Genomic_DNA"/>
</dbReference>
<organism evidence="1 2">
    <name type="scientific">Streptomyces olivoverticillatus</name>
    <dbReference type="NCBI Taxonomy" id="66427"/>
    <lineage>
        <taxon>Bacteria</taxon>
        <taxon>Bacillati</taxon>
        <taxon>Actinomycetota</taxon>
        <taxon>Actinomycetes</taxon>
        <taxon>Kitasatosporales</taxon>
        <taxon>Streptomycetaceae</taxon>
        <taxon>Streptomyces</taxon>
    </lineage>
</organism>
<proteinExistence type="predicted"/>
<keyword evidence="2" id="KW-1185">Reference proteome</keyword>
<keyword evidence="1" id="KW-0808">Transferase</keyword>
<evidence type="ECO:0000313" key="1">
    <source>
        <dbReference type="EMBL" id="MBB4891170.1"/>
    </source>
</evidence>
<dbReference type="Pfam" id="PF13671">
    <property type="entry name" value="AAA_33"/>
    <property type="match status" value="1"/>
</dbReference>
<reference evidence="1 2" key="1">
    <citation type="submission" date="2020-08" db="EMBL/GenBank/DDBJ databases">
        <title>Genomic Encyclopedia of Type Strains, Phase III (KMG-III): the genomes of soil and plant-associated and newly described type strains.</title>
        <authorList>
            <person name="Whitman W."/>
        </authorList>
    </citation>
    <scope>NUCLEOTIDE SEQUENCE [LARGE SCALE GENOMIC DNA]</scope>
    <source>
        <strain evidence="1 2">CECT 3266</strain>
    </source>
</reference>
<comment type="caution">
    <text evidence="1">The sequence shown here is derived from an EMBL/GenBank/DDBJ whole genome shotgun (WGS) entry which is preliminary data.</text>
</comment>
<keyword evidence="1" id="KW-0418">Kinase</keyword>
<dbReference type="RefSeq" id="WP_343069284.1">
    <property type="nucleotide sequence ID" value="NZ_JACHJH010000001.1"/>
</dbReference>
<dbReference type="SUPFAM" id="SSF52540">
    <property type="entry name" value="P-loop containing nucleoside triphosphate hydrolases"/>
    <property type="match status" value="1"/>
</dbReference>